<organism evidence="2 4">
    <name type="scientific">Brassica napus</name>
    <name type="common">Rape</name>
    <dbReference type="NCBI Taxonomy" id="3708"/>
    <lineage>
        <taxon>Eukaryota</taxon>
        <taxon>Viridiplantae</taxon>
        <taxon>Streptophyta</taxon>
        <taxon>Embryophyta</taxon>
        <taxon>Tracheophyta</taxon>
        <taxon>Spermatophyta</taxon>
        <taxon>Magnoliopsida</taxon>
        <taxon>eudicotyledons</taxon>
        <taxon>Gunneridae</taxon>
        <taxon>Pentapetalae</taxon>
        <taxon>rosids</taxon>
        <taxon>malvids</taxon>
        <taxon>Brassicales</taxon>
        <taxon>Brassicaceae</taxon>
        <taxon>Brassiceae</taxon>
        <taxon>Brassica</taxon>
    </lineage>
</organism>
<evidence type="ECO:0000256" key="1">
    <source>
        <dbReference type="SAM" id="MobiDB-lite"/>
    </source>
</evidence>
<proteinExistence type="predicted"/>
<sequence>MAWRNAGSTARSFVSAAARAPSLRSPTAALPRLRPSPSSLPGRRSSFSLPSRYLKRLRVYNASVHASVTLKVCKRSKEWGYLRKNLNRYVTFVLEI</sequence>
<feature type="compositionally biased region" description="Low complexity" evidence="1">
    <location>
        <begin position="15"/>
        <end position="46"/>
    </location>
</feature>
<dbReference type="Proteomes" id="UP000824890">
    <property type="component" value="Unassembled WGS sequence"/>
</dbReference>
<protein>
    <submittedName>
        <fullName evidence="2">Uncharacterized protein</fullName>
    </submittedName>
</protein>
<dbReference type="EMBL" id="JAGKQM010000017">
    <property type="protein sequence ID" value="KAH0867604.1"/>
    <property type="molecule type" value="Genomic_DNA"/>
</dbReference>
<keyword evidence="4" id="KW-1185">Reference proteome</keyword>
<gene>
    <name evidence="3" type="ORF">HID58_074626</name>
    <name evidence="2" type="ORF">HID58_095208</name>
</gene>
<accession>A0ABQ7X4G8</accession>
<name>A0ABQ7X4G8_BRANA</name>
<feature type="region of interest" description="Disordered" evidence="1">
    <location>
        <begin position="1"/>
        <end position="46"/>
    </location>
</feature>
<feature type="compositionally biased region" description="Polar residues" evidence="1">
    <location>
        <begin position="1"/>
        <end position="12"/>
    </location>
</feature>
<comment type="caution">
    <text evidence="2">The sequence shown here is derived from an EMBL/GenBank/DDBJ whole genome shotgun (WGS) entry which is preliminary data.</text>
</comment>
<evidence type="ECO:0000313" key="2">
    <source>
        <dbReference type="EMBL" id="KAH0850834.1"/>
    </source>
</evidence>
<reference evidence="2 4" key="1">
    <citation type="submission" date="2021-05" db="EMBL/GenBank/DDBJ databases">
        <title>Genome Assembly of Synthetic Allotetraploid Brassica napus Reveals Homoeologous Exchanges between Subgenomes.</title>
        <authorList>
            <person name="Davis J.T."/>
        </authorList>
    </citation>
    <scope>NUCLEOTIDE SEQUENCE [LARGE SCALE GENOMIC DNA]</scope>
    <source>
        <strain evidence="4">cv. Da-Ae</strain>
        <tissue evidence="2">Seedling</tissue>
    </source>
</reference>
<evidence type="ECO:0000313" key="4">
    <source>
        <dbReference type="Proteomes" id="UP000824890"/>
    </source>
</evidence>
<dbReference type="EMBL" id="JAGKQM010001913">
    <property type="protein sequence ID" value="KAH0850834.1"/>
    <property type="molecule type" value="Genomic_DNA"/>
</dbReference>
<evidence type="ECO:0000313" key="3">
    <source>
        <dbReference type="EMBL" id="KAH0867604.1"/>
    </source>
</evidence>